<feature type="transmembrane region" description="Helical" evidence="4">
    <location>
        <begin position="192"/>
        <end position="211"/>
    </location>
</feature>
<evidence type="ECO:0000259" key="5">
    <source>
        <dbReference type="PROSITE" id="PS50111"/>
    </source>
</evidence>
<dbReference type="InterPro" id="IPR000014">
    <property type="entry name" value="PAS"/>
</dbReference>
<protein>
    <submittedName>
        <fullName evidence="7">Aerotaxis receptor</fullName>
    </submittedName>
</protein>
<dbReference type="Gene3D" id="1.10.287.950">
    <property type="entry name" value="Methyl-accepting chemotaxis protein"/>
    <property type="match status" value="1"/>
</dbReference>
<comment type="caution">
    <text evidence="7">The sequence shown here is derived from an EMBL/GenBank/DDBJ whole genome shotgun (WGS) entry which is preliminary data.</text>
</comment>
<dbReference type="Gene3D" id="3.30.450.20">
    <property type="entry name" value="PAS domain"/>
    <property type="match status" value="1"/>
</dbReference>
<dbReference type="InterPro" id="IPR035965">
    <property type="entry name" value="PAS-like_dom_sf"/>
</dbReference>
<dbReference type="InterPro" id="IPR004089">
    <property type="entry name" value="MCPsignal_dom"/>
</dbReference>
<reference evidence="7 8" key="1">
    <citation type="submission" date="2020-03" db="EMBL/GenBank/DDBJ databases">
        <title>Genomic Encyclopedia of Type Strains, Phase IV (KMG-IV): sequencing the most valuable type-strain genomes for metagenomic binning, comparative biology and taxonomic classification.</title>
        <authorList>
            <person name="Goeker M."/>
        </authorList>
    </citation>
    <scope>NUCLEOTIDE SEQUENCE [LARGE SCALE GENOMIC DNA]</scope>
    <source>
        <strain evidence="7 8">DSM 26613</strain>
    </source>
</reference>
<keyword evidence="7" id="KW-0675">Receptor</keyword>
<gene>
    <name evidence="7" type="ORF">GGR41_002178</name>
</gene>
<evidence type="ECO:0000313" key="7">
    <source>
        <dbReference type="EMBL" id="NJB65923.1"/>
    </source>
</evidence>
<evidence type="ECO:0000256" key="4">
    <source>
        <dbReference type="SAM" id="Phobius"/>
    </source>
</evidence>
<organism evidence="7 8">
    <name type="scientific">Paenalcaligenes hominis</name>
    <dbReference type="NCBI Taxonomy" id="643674"/>
    <lineage>
        <taxon>Bacteria</taxon>
        <taxon>Pseudomonadati</taxon>
        <taxon>Pseudomonadota</taxon>
        <taxon>Betaproteobacteria</taxon>
        <taxon>Burkholderiales</taxon>
        <taxon>Alcaligenaceae</taxon>
        <taxon>Paenalcaligenes</taxon>
    </lineage>
</organism>
<evidence type="ECO:0000256" key="2">
    <source>
        <dbReference type="ARBA" id="ARBA00029447"/>
    </source>
</evidence>
<dbReference type="SMART" id="SM00086">
    <property type="entry name" value="PAC"/>
    <property type="match status" value="1"/>
</dbReference>
<dbReference type="InterPro" id="IPR001610">
    <property type="entry name" value="PAC"/>
</dbReference>
<comment type="similarity">
    <text evidence="2">Belongs to the methyl-accepting chemotaxis (MCP) protein family.</text>
</comment>
<dbReference type="PROSITE" id="PS50111">
    <property type="entry name" value="CHEMOTAXIS_TRANSDUC_2"/>
    <property type="match status" value="1"/>
</dbReference>
<feature type="transmembrane region" description="Helical" evidence="4">
    <location>
        <begin position="168"/>
        <end position="186"/>
    </location>
</feature>
<dbReference type="RefSeq" id="WP_167661847.1">
    <property type="nucleotide sequence ID" value="NZ_BMCQ01000005.1"/>
</dbReference>
<keyword evidence="4" id="KW-0812">Transmembrane</keyword>
<dbReference type="PANTHER" id="PTHR43531">
    <property type="entry name" value="PROTEIN ICFG"/>
    <property type="match status" value="1"/>
</dbReference>
<accession>A0ABX0WT20</accession>
<dbReference type="Proteomes" id="UP000783934">
    <property type="component" value="Unassembled WGS sequence"/>
</dbReference>
<keyword evidence="4" id="KW-0472">Membrane</keyword>
<name>A0ABX0WT20_9BURK</name>
<proteinExistence type="inferred from homology"/>
<dbReference type="Pfam" id="PF08447">
    <property type="entry name" value="PAS_3"/>
    <property type="match status" value="1"/>
</dbReference>
<dbReference type="NCBIfam" id="TIGR00229">
    <property type="entry name" value="sensory_box"/>
    <property type="match status" value="1"/>
</dbReference>
<dbReference type="PRINTS" id="PR00260">
    <property type="entry name" value="CHEMTRNSDUCR"/>
</dbReference>
<evidence type="ECO:0000259" key="6">
    <source>
        <dbReference type="PROSITE" id="PS50112"/>
    </source>
</evidence>
<dbReference type="SUPFAM" id="SSF55785">
    <property type="entry name" value="PYP-like sensor domain (PAS domain)"/>
    <property type="match status" value="1"/>
</dbReference>
<sequence>MRINIPITQEQVEVPKNQYLISKTDLKGRISYVNPLFEQISGFSVEELIGKSHNIVRHPHMPPSVYRDMWQRISKGQQWQGIIKNRCKNGAFYWVHARIIPIIEDGQHTGFASIRVRASEQQIRAAEQRYAPFKENPDQDTAIKNRPLAERLKQARHLFFGNNYRSHLLRFTSLFSALVIGAYYAGSHYGPTPGILAGLGLALITLLAYGWNITQKLLHTLAESTHIAQQIAIGNLNTRVDYRRTVFESRQLYFFLEHMRGSLRSVITDSSRAVHASRHVAAELYQSSDHLAQRTNEQLSALHQTQERSLALSQLVATSVDQAQEASTLATSTQQAANQGGQDVQAVVHTMQDLHQKSRQIADITTVIEGIAFQTNILALNAAVESARAGEAGRGFAVVANEVRNLALRSTQAAQEIKSLLEDNQHQIHTGVQQAEQAGHSMQHILHAIQNVQRTIQTINHSNLNQEHGLNELQTALKNLEDLSQQNHTLVATLHRTVSDLGQQNQNMHHAIAALGA</sequence>
<dbReference type="InterPro" id="IPR051310">
    <property type="entry name" value="MCP_chemotaxis"/>
</dbReference>
<keyword evidence="3" id="KW-0807">Transducer</keyword>
<evidence type="ECO:0000256" key="1">
    <source>
        <dbReference type="ARBA" id="ARBA00022481"/>
    </source>
</evidence>
<dbReference type="CDD" id="cd00130">
    <property type="entry name" value="PAS"/>
    <property type="match status" value="1"/>
</dbReference>
<dbReference type="PROSITE" id="PS50112">
    <property type="entry name" value="PAS"/>
    <property type="match status" value="1"/>
</dbReference>
<evidence type="ECO:0000256" key="3">
    <source>
        <dbReference type="PROSITE-ProRule" id="PRU00284"/>
    </source>
</evidence>
<dbReference type="InterPro" id="IPR013655">
    <property type="entry name" value="PAS_fold_3"/>
</dbReference>
<dbReference type="Pfam" id="PF00015">
    <property type="entry name" value="MCPsignal"/>
    <property type="match status" value="1"/>
</dbReference>
<dbReference type="SMART" id="SM00283">
    <property type="entry name" value="MA"/>
    <property type="match status" value="1"/>
</dbReference>
<feature type="domain" description="Methyl-accepting transducer" evidence="5">
    <location>
        <begin position="273"/>
        <end position="502"/>
    </location>
</feature>
<keyword evidence="4" id="KW-1133">Transmembrane helix</keyword>
<dbReference type="CDD" id="cd11386">
    <property type="entry name" value="MCP_signal"/>
    <property type="match status" value="1"/>
</dbReference>
<keyword evidence="8" id="KW-1185">Reference proteome</keyword>
<evidence type="ECO:0000313" key="8">
    <source>
        <dbReference type="Proteomes" id="UP000783934"/>
    </source>
</evidence>
<dbReference type="EMBL" id="JAATIZ010000004">
    <property type="protein sequence ID" value="NJB65923.1"/>
    <property type="molecule type" value="Genomic_DNA"/>
</dbReference>
<dbReference type="PANTHER" id="PTHR43531:SF14">
    <property type="entry name" value="METHYL-ACCEPTING CHEMOTAXIS PROTEIN I-RELATED"/>
    <property type="match status" value="1"/>
</dbReference>
<dbReference type="InterPro" id="IPR004090">
    <property type="entry name" value="Chemotax_Me-accpt_rcpt"/>
</dbReference>
<feature type="domain" description="PAS" evidence="6">
    <location>
        <begin position="25"/>
        <end position="52"/>
    </location>
</feature>
<dbReference type="SUPFAM" id="SSF58104">
    <property type="entry name" value="Methyl-accepting chemotaxis protein (MCP) signaling domain"/>
    <property type="match status" value="1"/>
</dbReference>
<keyword evidence="1" id="KW-0488">Methylation</keyword>